<sequence length="125" mass="14699">MSFNDSSLVWGTETPFRISAPQEKLDKLQRKLQLDQRAPLHDIQRLMNHWKTVFDRHAEKKRPDESFRGNSEVENSGSLNIHYVQMQDRWRYPTSLPPRLRAVYLSSTAWGSRLVNIFMDLLLAS</sequence>
<keyword evidence="3" id="KW-1185">Reference proteome</keyword>
<proteinExistence type="predicted"/>
<dbReference type="Pfam" id="PF06441">
    <property type="entry name" value="EHN"/>
    <property type="match status" value="1"/>
</dbReference>
<dbReference type="EMBL" id="KN880456">
    <property type="protein sequence ID" value="KIY71295.1"/>
    <property type="molecule type" value="Genomic_DNA"/>
</dbReference>
<name>A0A0D7BM69_9AGAR</name>
<reference evidence="2 3" key="1">
    <citation type="journal article" date="2015" name="Fungal Genet. Biol.">
        <title>Evolution of novel wood decay mechanisms in Agaricales revealed by the genome sequences of Fistulina hepatica and Cylindrobasidium torrendii.</title>
        <authorList>
            <person name="Floudas D."/>
            <person name="Held B.W."/>
            <person name="Riley R."/>
            <person name="Nagy L.G."/>
            <person name="Koehler G."/>
            <person name="Ransdell A.S."/>
            <person name="Younus H."/>
            <person name="Chow J."/>
            <person name="Chiniquy J."/>
            <person name="Lipzen A."/>
            <person name="Tritt A."/>
            <person name="Sun H."/>
            <person name="Haridas S."/>
            <person name="LaButti K."/>
            <person name="Ohm R.A."/>
            <person name="Kues U."/>
            <person name="Blanchette R.A."/>
            <person name="Grigoriev I.V."/>
            <person name="Minto R.E."/>
            <person name="Hibbett D.S."/>
        </authorList>
    </citation>
    <scope>NUCLEOTIDE SEQUENCE [LARGE SCALE GENOMIC DNA]</scope>
    <source>
        <strain evidence="2 3">FP15055 ss-10</strain>
    </source>
</reference>
<dbReference type="Gene3D" id="3.40.50.1820">
    <property type="entry name" value="alpha/beta hydrolase"/>
    <property type="match status" value="1"/>
</dbReference>
<dbReference type="InterPro" id="IPR029058">
    <property type="entry name" value="AB_hydrolase_fold"/>
</dbReference>
<gene>
    <name evidence="2" type="ORF">CYLTODRAFT_450942</name>
</gene>
<protein>
    <recommendedName>
        <fullName evidence="1">Epoxide hydrolase N-terminal domain-containing protein</fullName>
    </recommendedName>
</protein>
<accession>A0A0D7BM69</accession>
<evidence type="ECO:0000313" key="3">
    <source>
        <dbReference type="Proteomes" id="UP000054007"/>
    </source>
</evidence>
<dbReference type="Proteomes" id="UP000054007">
    <property type="component" value="Unassembled WGS sequence"/>
</dbReference>
<dbReference type="AlphaFoldDB" id="A0A0D7BM69"/>
<evidence type="ECO:0000313" key="2">
    <source>
        <dbReference type="EMBL" id="KIY71295.1"/>
    </source>
</evidence>
<feature type="domain" description="Epoxide hydrolase N-terminal" evidence="1">
    <location>
        <begin position="14"/>
        <end position="88"/>
    </location>
</feature>
<organism evidence="2 3">
    <name type="scientific">Cylindrobasidium torrendii FP15055 ss-10</name>
    <dbReference type="NCBI Taxonomy" id="1314674"/>
    <lineage>
        <taxon>Eukaryota</taxon>
        <taxon>Fungi</taxon>
        <taxon>Dikarya</taxon>
        <taxon>Basidiomycota</taxon>
        <taxon>Agaricomycotina</taxon>
        <taxon>Agaricomycetes</taxon>
        <taxon>Agaricomycetidae</taxon>
        <taxon>Agaricales</taxon>
        <taxon>Marasmiineae</taxon>
        <taxon>Physalacriaceae</taxon>
        <taxon>Cylindrobasidium</taxon>
    </lineage>
</organism>
<evidence type="ECO:0000259" key="1">
    <source>
        <dbReference type="Pfam" id="PF06441"/>
    </source>
</evidence>
<dbReference type="InterPro" id="IPR010497">
    <property type="entry name" value="Epoxide_hydro_N"/>
</dbReference>